<dbReference type="Proteomes" id="UP000440498">
    <property type="component" value="Unassembled WGS sequence"/>
</dbReference>
<evidence type="ECO:0000313" key="2">
    <source>
        <dbReference type="EMBL" id="MQA39220.1"/>
    </source>
</evidence>
<feature type="chain" id="PRO_5025334794" evidence="1">
    <location>
        <begin position="21"/>
        <end position="383"/>
    </location>
</feature>
<dbReference type="EMBL" id="WHUG01000004">
    <property type="protein sequence ID" value="MQA39220.1"/>
    <property type="molecule type" value="Genomic_DNA"/>
</dbReference>
<feature type="signal peptide" evidence="1">
    <location>
        <begin position="1"/>
        <end position="20"/>
    </location>
</feature>
<protein>
    <submittedName>
        <fullName evidence="2">Porin</fullName>
    </submittedName>
</protein>
<proteinExistence type="predicted"/>
<comment type="caution">
    <text evidence="2">The sequence shown here is derived from an EMBL/GenBank/DDBJ whole genome shotgun (WGS) entry which is preliminary data.</text>
</comment>
<gene>
    <name evidence="2" type="ORF">GEV02_13785</name>
</gene>
<keyword evidence="3" id="KW-1185">Reference proteome</keyword>
<evidence type="ECO:0000256" key="1">
    <source>
        <dbReference type="SAM" id="SignalP"/>
    </source>
</evidence>
<dbReference type="SUPFAM" id="SSF56935">
    <property type="entry name" value="Porins"/>
    <property type="match status" value="1"/>
</dbReference>
<name>A0A6A7N2S0_9BURK</name>
<dbReference type="RefSeq" id="WP_152838486.1">
    <property type="nucleotide sequence ID" value="NZ_WHUG01000004.1"/>
</dbReference>
<keyword evidence="1" id="KW-0732">Signal</keyword>
<sequence length="383" mass="41871">MSARRSALMAGLLLCGGAQADEDWLGGFALASQEATRLQATPLNVDNFLAIPEKKTSMAGLLEGRFHDLTWRARFETWRSDIDGRRSGSSGTLQELNRVFQLTPAVTLSLGKRLYALDPSFVNQPLGFLQKRTDLSDPLDELGQSEGLPMAVLGWTGSQASLTAIYSKDAARHADGYNRGVEQSIVRLGYEFDQLSVSMLLRRASGESNGIGATLSGAMGEHLSWYGSAYSTHDTRRATAGLTYTLPDLPKLQIEYAYDGRGMSDGEYAGWLAQVDRNQSLPLPDIARKGLQAQAAQVLTSQGARQRYVSVTLAQTVGDWELSGGVYAGRDDHSAVWHGTADYRYSTRTTLMLSVLRQTGDARSERGLSPFGSRLAFRVRRAF</sequence>
<reference evidence="2 3" key="1">
    <citation type="submission" date="2019-10" db="EMBL/GenBank/DDBJ databases">
        <title>Two novel species isolated from a subtropical stream in China.</title>
        <authorList>
            <person name="Lu H."/>
        </authorList>
    </citation>
    <scope>NUCLEOTIDE SEQUENCE [LARGE SCALE GENOMIC DNA]</scope>
    <source>
        <strain evidence="2 3">FT29W</strain>
    </source>
</reference>
<accession>A0A6A7N2S0</accession>
<organism evidence="2 3">
    <name type="scientific">Rugamonas aquatica</name>
    <dbReference type="NCBI Taxonomy" id="2743357"/>
    <lineage>
        <taxon>Bacteria</taxon>
        <taxon>Pseudomonadati</taxon>
        <taxon>Pseudomonadota</taxon>
        <taxon>Betaproteobacteria</taxon>
        <taxon>Burkholderiales</taxon>
        <taxon>Oxalobacteraceae</taxon>
        <taxon>Telluria group</taxon>
        <taxon>Rugamonas</taxon>
    </lineage>
</organism>
<dbReference type="AlphaFoldDB" id="A0A6A7N2S0"/>
<evidence type="ECO:0000313" key="3">
    <source>
        <dbReference type="Proteomes" id="UP000440498"/>
    </source>
</evidence>